<evidence type="ECO:0000259" key="2">
    <source>
        <dbReference type="Pfam" id="PF13400"/>
    </source>
</evidence>
<gene>
    <name evidence="3" type="ORF">HW566_15735</name>
</gene>
<reference evidence="3 4" key="1">
    <citation type="submission" date="2020-06" db="EMBL/GenBank/DDBJ databases">
        <authorList>
            <person name="Jo H."/>
        </authorList>
    </citation>
    <scope>NUCLEOTIDE SEQUENCE [LARGE SCALE GENOMIC DNA]</scope>
    <source>
        <strain evidence="3 4">I46</strain>
    </source>
</reference>
<evidence type="ECO:0000313" key="3">
    <source>
        <dbReference type="EMBL" id="QLD13392.1"/>
    </source>
</evidence>
<feature type="transmembrane region" description="Helical" evidence="1">
    <location>
        <begin position="15"/>
        <end position="38"/>
    </location>
</feature>
<keyword evidence="1" id="KW-1133">Transmembrane helix</keyword>
<dbReference type="EMBL" id="CP058316">
    <property type="protein sequence ID" value="QLD13392.1"/>
    <property type="molecule type" value="Genomic_DNA"/>
</dbReference>
<sequence>MISRGDDEGSILPLALGYAALALILVLVTVDAMSLYLAHRRADTVADAAALAASDGFEVVVSDGAASARLDEAAATGLARQVVDAVSGAELMATETSDGVSARVTVAVTWHPPVSSPFVPDGVRIVATATSRTVLR</sequence>
<evidence type="ECO:0000313" key="4">
    <source>
        <dbReference type="Proteomes" id="UP000509638"/>
    </source>
</evidence>
<name>A0A7D5EXE0_9MICO</name>
<keyword evidence="1" id="KW-0472">Membrane</keyword>
<dbReference type="InterPro" id="IPR028087">
    <property type="entry name" value="Tad_N"/>
</dbReference>
<dbReference type="Pfam" id="PF13400">
    <property type="entry name" value="Tad"/>
    <property type="match status" value="1"/>
</dbReference>
<protein>
    <recommendedName>
        <fullName evidence="2">Putative Flp pilus-assembly TadG-like N-terminal domain-containing protein</fullName>
    </recommendedName>
</protein>
<dbReference type="AlphaFoldDB" id="A0A7D5EXE0"/>
<proteinExistence type="predicted"/>
<accession>A0A7D5EXE0</accession>
<feature type="domain" description="Putative Flp pilus-assembly TadG-like N-terminal" evidence="2">
    <location>
        <begin position="9"/>
        <end position="53"/>
    </location>
</feature>
<evidence type="ECO:0000256" key="1">
    <source>
        <dbReference type="SAM" id="Phobius"/>
    </source>
</evidence>
<keyword evidence="1" id="KW-0812">Transmembrane</keyword>
<dbReference type="Proteomes" id="UP000509638">
    <property type="component" value="Chromosome"/>
</dbReference>
<organism evidence="3 4">
    <name type="scientific">Microbacterium oleivorans</name>
    <dbReference type="NCBI Taxonomy" id="273677"/>
    <lineage>
        <taxon>Bacteria</taxon>
        <taxon>Bacillati</taxon>
        <taxon>Actinomycetota</taxon>
        <taxon>Actinomycetes</taxon>
        <taxon>Micrococcales</taxon>
        <taxon>Microbacteriaceae</taxon>
        <taxon>Microbacterium</taxon>
    </lineage>
</organism>